<name>W4M2R4_9BACT</name>
<proteinExistence type="predicted"/>
<dbReference type="InterPro" id="IPR010982">
    <property type="entry name" value="Lambda_DNA-bd_dom_sf"/>
</dbReference>
<dbReference type="EMBL" id="AZHX01001265">
    <property type="protein sequence ID" value="ETX04246.1"/>
    <property type="molecule type" value="Genomic_DNA"/>
</dbReference>
<dbReference type="PROSITE" id="PS50943">
    <property type="entry name" value="HTH_CROC1"/>
    <property type="match status" value="1"/>
</dbReference>
<dbReference type="HOGENOM" id="CLU_140230_5_2_7"/>
<comment type="caution">
    <text evidence="3">The sequence shown here is derived from an EMBL/GenBank/DDBJ whole genome shotgun (WGS) entry which is preliminary data.</text>
</comment>
<dbReference type="Gene3D" id="1.10.260.40">
    <property type="entry name" value="lambda repressor-like DNA-binding domains"/>
    <property type="match status" value="1"/>
</dbReference>
<evidence type="ECO:0000313" key="3">
    <source>
        <dbReference type="EMBL" id="ETX04246.1"/>
    </source>
</evidence>
<protein>
    <submittedName>
        <fullName evidence="3">XRE family transcriptional regulator</fullName>
    </submittedName>
</protein>
<dbReference type="Proteomes" id="UP000019140">
    <property type="component" value="Unassembled WGS sequence"/>
</dbReference>
<dbReference type="CDD" id="cd00093">
    <property type="entry name" value="HTH_XRE"/>
    <property type="match status" value="1"/>
</dbReference>
<dbReference type="SMART" id="SM00530">
    <property type="entry name" value="HTH_XRE"/>
    <property type="match status" value="1"/>
</dbReference>
<reference evidence="3 4" key="1">
    <citation type="journal article" date="2014" name="Nature">
        <title>An environmental bacterial taxon with a large and distinct metabolic repertoire.</title>
        <authorList>
            <person name="Wilson M.C."/>
            <person name="Mori T."/>
            <person name="Ruckert C."/>
            <person name="Uria A.R."/>
            <person name="Helf M.J."/>
            <person name="Takada K."/>
            <person name="Gernert C."/>
            <person name="Steffens U.A."/>
            <person name="Heycke N."/>
            <person name="Schmitt S."/>
            <person name="Rinke C."/>
            <person name="Helfrich E.J."/>
            <person name="Brachmann A.O."/>
            <person name="Gurgui C."/>
            <person name="Wakimoto T."/>
            <person name="Kracht M."/>
            <person name="Crusemann M."/>
            <person name="Hentschel U."/>
            <person name="Abe I."/>
            <person name="Matsunaga S."/>
            <person name="Kalinowski J."/>
            <person name="Takeyama H."/>
            <person name="Piel J."/>
        </authorList>
    </citation>
    <scope>NUCLEOTIDE SEQUENCE [LARGE SCALE GENOMIC DNA]</scope>
    <source>
        <strain evidence="4">TSY2</strain>
    </source>
</reference>
<feature type="domain" description="HTH cro/C1-type" evidence="2">
    <location>
        <begin position="25"/>
        <end position="70"/>
    </location>
</feature>
<dbReference type="GO" id="GO:0003677">
    <property type="term" value="F:DNA binding"/>
    <property type="evidence" value="ECO:0007669"/>
    <property type="project" value="UniProtKB-KW"/>
</dbReference>
<dbReference type="PANTHER" id="PTHR36924:SF1">
    <property type="entry name" value="ANTITOXIN HIGA-1"/>
    <property type="match status" value="1"/>
</dbReference>
<dbReference type="Pfam" id="PF01381">
    <property type="entry name" value="HTH_3"/>
    <property type="match status" value="1"/>
</dbReference>
<dbReference type="PATRIC" id="fig|1429439.4.peg.5079"/>
<sequence length="99" mass="11427">MTQRGFPPIHPGEILLEDFLTPMQISQYHLAQAIGVPPRRINEIVHGKRGITADTALRLGRFFGMEAQFWMNLQTRYDLETTREALADRLDREVRVHVA</sequence>
<keyword evidence="4" id="KW-1185">Reference proteome</keyword>
<keyword evidence="1" id="KW-0238">DNA-binding</keyword>
<dbReference type="InterPro" id="IPR001387">
    <property type="entry name" value="Cro/C1-type_HTH"/>
</dbReference>
<gene>
    <name evidence="3" type="ORF">ETSY2_29915</name>
</gene>
<organism evidence="3 4">
    <name type="scientific">Candidatus Entotheonella gemina</name>
    <dbReference type="NCBI Taxonomy" id="1429439"/>
    <lineage>
        <taxon>Bacteria</taxon>
        <taxon>Pseudomonadati</taxon>
        <taxon>Nitrospinota/Tectimicrobiota group</taxon>
        <taxon>Candidatus Tectimicrobiota</taxon>
        <taxon>Candidatus Entotheonellia</taxon>
        <taxon>Candidatus Entotheonellales</taxon>
        <taxon>Candidatus Entotheonellaceae</taxon>
        <taxon>Candidatus Entotheonella</taxon>
    </lineage>
</organism>
<evidence type="ECO:0000259" key="2">
    <source>
        <dbReference type="PROSITE" id="PS50943"/>
    </source>
</evidence>
<dbReference type="SUPFAM" id="SSF47413">
    <property type="entry name" value="lambda repressor-like DNA-binding domains"/>
    <property type="match status" value="1"/>
</dbReference>
<dbReference type="AlphaFoldDB" id="W4M2R4"/>
<evidence type="ECO:0000256" key="1">
    <source>
        <dbReference type="ARBA" id="ARBA00023125"/>
    </source>
</evidence>
<accession>W4M2R4</accession>
<evidence type="ECO:0000313" key="4">
    <source>
        <dbReference type="Proteomes" id="UP000019140"/>
    </source>
</evidence>
<dbReference type="PANTHER" id="PTHR36924">
    <property type="entry name" value="ANTITOXIN HIGA-1"/>
    <property type="match status" value="1"/>
</dbReference>
<dbReference type="NCBIfam" id="TIGR02607">
    <property type="entry name" value="antidote_HigA"/>
    <property type="match status" value="1"/>
</dbReference>
<dbReference type="InterPro" id="IPR013430">
    <property type="entry name" value="Toxin_antidote_HigA"/>
</dbReference>